<dbReference type="RefSeq" id="XP_019859051.1">
    <property type="nucleotide sequence ID" value="XM_020003492.1"/>
</dbReference>
<proteinExistence type="predicted"/>
<dbReference type="EnsemblMetazoa" id="XM_020003492.1">
    <property type="protein sequence ID" value="XP_019859051.1"/>
    <property type="gene ID" value="LOC109587252"/>
</dbReference>
<dbReference type="Pfam" id="PF00501">
    <property type="entry name" value="AMP-binding"/>
    <property type="match status" value="1"/>
</dbReference>
<reference evidence="3" key="1">
    <citation type="journal article" date="2010" name="Nature">
        <title>The Amphimedon queenslandica genome and the evolution of animal complexity.</title>
        <authorList>
            <person name="Srivastava M."/>
            <person name="Simakov O."/>
            <person name="Chapman J."/>
            <person name="Fahey B."/>
            <person name="Gauthier M.E."/>
            <person name="Mitros T."/>
            <person name="Richards G.S."/>
            <person name="Conaco C."/>
            <person name="Dacre M."/>
            <person name="Hellsten U."/>
            <person name="Larroux C."/>
            <person name="Putnam N.H."/>
            <person name="Stanke M."/>
            <person name="Adamska M."/>
            <person name="Darling A."/>
            <person name="Degnan S.M."/>
            <person name="Oakley T.H."/>
            <person name="Plachetzki D.C."/>
            <person name="Zhai Y."/>
            <person name="Adamski M."/>
            <person name="Calcino A."/>
            <person name="Cummins S.F."/>
            <person name="Goodstein D.M."/>
            <person name="Harris C."/>
            <person name="Jackson D.J."/>
            <person name="Leys S.P."/>
            <person name="Shu S."/>
            <person name="Woodcroft B.J."/>
            <person name="Vervoort M."/>
            <person name="Kosik K.S."/>
            <person name="Manning G."/>
            <person name="Degnan B.M."/>
            <person name="Rokhsar D.S."/>
        </authorList>
    </citation>
    <scope>NUCLEOTIDE SEQUENCE [LARGE SCALE GENOMIC DNA]</scope>
</reference>
<evidence type="ECO:0000313" key="3">
    <source>
        <dbReference type="Proteomes" id="UP000007879"/>
    </source>
</evidence>
<protein>
    <recommendedName>
        <fullName evidence="1">AMP-dependent synthetase/ligase domain-containing protein</fullName>
    </recommendedName>
</protein>
<dbReference type="InterPro" id="IPR020845">
    <property type="entry name" value="AMP-binding_CS"/>
</dbReference>
<name>A0AAN0JPU4_AMPQE</name>
<dbReference type="InterPro" id="IPR052091">
    <property type="entry name" value="Beta-ala_Activ/Resist"/>
</dbReference>
<dbReference type="SUPFAM" id="SSF56801">
    <property type="entry name" value="Acetyl-CoA synthetase-like"/>
    <property type="match status" value="1"/>
</dbReference>
<dbReference type="PROSITE" id="PS00455">
    <property type="entry name" value="AMP_BINDING"/>
    <property type="match status" value="1"/>
</dbReference>
<dbReference type="Gene3D" id="3.40.50.12780">
    <property type="entry name" value="N-terminal domain of ligase-like"/>
    <property type="match status" value="1"/>
</dbReference>
<dbReference type="AlphaFoldDB" id="A0AAN0JPU4"/>
<keyword evidence="3" id="KW-1185">Reference proteome</keyword>
<dbReference type="GO" id="GO:0043041">
    <property type="term" value="P:amino acid activation for nonribosomal peptide biosynthetic process"/>
    <property type="evidence" value="ECO:0007669"/>
    <property type="project" value="TreeGrafter"/>
</dbReference>
<sequence>MSLPGIWRERASLFPFSVACVWDDLSPLPLLWTYSQLTERTISLSCILRTLLVPTALEGLRPFVIGLYAYNTPSTLAAILSILSLPAGYCPIRSGPPKRVWSQLQEGRVGVVLVQIHLIQEFINEHESWLIANNWKPSTLLIEYDFVVFFSPVGDWFSYQEETRSHTTCTGTKICRNCTESIPSLTKSNQISHLNLTPPKNSINNDGCGPESYPIVTGLAYLVHTTGTTGSPKGVWVPHCCIVPNVIDLCERFDVRENDRVFNASPLTFDPSVVEIFLSLYSGATLLLVPPVIKSSPLLFSHVVLRSRHVTLLQATPTLIRRLPSDVLREELLGAWSSLRVLAFGGEACPSVKTLREWKSNENKTRLFNIYGITEVSSWASCHEIDIHDSAYNKPHPLGVPIGEPLLGTQIELRGNELKRVFIGGDYRVCCLGNEEFLVQGTFRDSGDDGMTDEHGRIYLCGRSDRQIKRNGHRINLDYIEQVISSLDLVRLCCVVERRGMSDVVAVVVPTVIMAVDRTRRLLFEGMRGCLCDNEIPDQILLVEEIPANIHGKIDINSISIPQSFPSSIDISSLTLQKWRDLILESVSIATGNVTMTTSKGIKLSELGVSSFELLRSVYQLEEHLSSFKDDHKESLLSQIFEIFLTRPLDEAIATTFKFVTLAPPPEASGYHGNSVIGVKRSLSEKEREGPIKRTRRLMNDLKWFRRGLMFDNGR</sequence>
<evidence type="ECO:0000259" key="1">
    <source>
        <dbReference type="Pfam" id="PF00501"/>
    </source>
</evidence>
<dbReference type="Proteomes" id="UP000007879">
    <property type="component" value="Unassembled WGS sequence"/>
</dbReference>
<accession>A0AAN0JPU4</accession>
<organism evidence="2 3">
    <name type="scientific">Amphimedon queenslandica</name>
    <name type="common">Sponge</name>
    <dbReference type="NCBI Taxonomy" id="400682"/>
    <lineage>
        <taxon>Eukaryota</taxon>
        <taxon>Metazoa</taxon>
        <taxon>Porifera</taxon>
        <taxon>Demospongiae</taxon>
        <taxon>Heteroscleromorpha</taxon>
        <taxon>Haplosclerida</taxon>
        <taxon>Niphatidae</taxon>
        <taxon>Amphimedon</taxon>
    </lineage>
</organism>
<evidence type="ECO:0000313" key="2">
    <source>
        <dbReference type="EnsemblMetazoa" id="XP_019859051.1"/>
    </source>
</evidence>
<dbReference type="InterPro" id="IPR045851">
    <property type="entry name" value="AMP-bd_C_sf"/>
</dbReference>
<dbReference type="GeneID" id="109587252"/>
<dbReference type="InterPro" id="IPR042099">
    <property type="entry name" value="ANL_N_sf"/>
</dbReference>
<dbReference type="InterPro" id="IPR000873">
    <property type="entry name" value="AMP-dep_synth/lig_dom"/>
</dbReference>
<reference evidence="2" key="2">
    <citation type="submission" date="2024-06" db="UniProtKB">
        <authorList>
            <consortium name="EnsemblMetazoa"/>
        </authorList>
    </citation>
    <scope>IDENTIFICATION</scope>
</reference>
<dbReference type="Gene3D" id="3.30.300.30">
    <property type="match status" value="1"/>
</dbReference>
<dbReference type="KEGG" id="aqu:109587252"/>
<dbReference type="PANTHER" id="PTHR44394:SF1">
    <property type="entry name" value="BETA-ALANINE-ACTIVATING ENZYME"/>
    <property type="match status" value="1"/>
</dbReference>
<dbReference type="PANTHER" id="PTHR44394">
    <property type="entry name" value="BETA-ALANINE-ACTIVATING ENZYME"/>
    <property type="match status" value="1"/>
</dbReference>
<feature type="domain" description="AMP-dependent synthetase/ligase" evidence="1">
    <location>
        <begin position="32"/>
        <end position="418"/>
    </location>
</feature>